<reference evidence="3" key="1">
    <citation type="journal article" date="2013" name="Nature">
        <title>Pan genome of the phytoplankton Emiliania underpins its global distribution.</title>
        <authorList>
            <person name="Read B.A."/>
            <person name="Kegel J."/>
            <person name="Klute M.J."/>
            <person name="Kuo A."/>
            <person name="Lefebvre S.C."/>
            <person name="Maumus F."/>
            <person name="Mayer C."/>
            <person name="Miller J."/>
            <person name="Monier A."/>
            <person name="Salamov A."/>
            <person name="Young J."/>
            <person name="Aguilar M."/>
            <person name="Claverie J.M."/>
            <person name="Frickenhaus S."/>
            <person name="Gonzalez K."/>
            <person name="Herman E.K."/>
            <person name="Lin Y.C."/>
            <person name="Napier J."/>
            <person name="Ogata H."/>
            <person name="Sarno A.F."/>
            <person name="Shmutz J."/>
            <person name="Schroeder D."/>
            <person name="de Vargas C."/>
            <person name="Verret F."/>
            <person name="von Dassow P."/>
            <person name="Valentin K."/>
            <person name="Van de Peer Y."/>
            <person name="Wheeler G."/>
            <person name="Dacks J.B."/>
            <person name="Delwiche C.F."/>
            <person name="Dyhrman S.T."/>
            <person name="Glockner G."/>
            <person name="John U."/>
            <person name="Richards T."/>
            <person name="Worden A.Z."/>
            <person name="Zhang X."/>
            <person name="Grigoriev I.V."/>
            <person name="Allen A.E."/>
            <person name="Bidle K."/>
            <person name="Borodovsky M."/>
            <person name="Bowler C."/>
            <person name="Brownlee C."/>
            <person name="Cock J.M."/>
            <person name="Elias M."/>
            <person name="Gladyshev V.N."/>
            <person name="Groth M."/>
            <person name="Guda C."/>
            <person name="Hadaegh A."/>
            <person name="Iglesias-Rodriguez M.D."/>
            <person name="Jenkins J."/>
            <person name="Jones B.M."/>
            <person name="Lawson T."/>
            <person name="Leese F."/>
            <person name="Lindquist E."/>
            <person name="Lobanov A."/>
            <person name="Lomsadze A."/>
            <person name="Malik S.B."/>
            <person name="Marsh M.E."/>
            <person name="Mackinder L."/>
            <person name="Mock T."/>
            <person name="Mueller-Roeber B."/>
            <person name="Pagarete A."/>
            <person name="Parker M."/>
            <person name="Probert I."/>
            <person name="Quesneville H."/>
            <person name="Raines C."/>
            <person name="Rensing S.A."/>
            <person name="Riano-Pachon D.M."/>
            <person name="Richier S."/>
            <person name="Rokitta S."/>
            <person name="Shiraiwa Y."/>
            <person name="Soanes D.M."/>
            <person name="van der Giezen M."/>
            <person name="Wahlund T.M."/>
            <person name="Williams B."/>
            <person name="Wilson W."/>
            <person name="Wolfe G."/>
            <person name="Wurch L.L."/>
        </authorList>
    </citation>
    <scope>NUCLEOTIDE SEQUENCE</scope>
</reference>
<dbReference type="GeneID" id="17279602"/>
<feature type="chain" id="PRO_5044200702" evidence="1">
    <location>
        <begin position="28"/>
        <end position="79"/>
    </location>
</feature>
<keyword evidence="1" id="KW-0732">Signal</keyword>
<organism evidence="2 3">
    <name type="scientific">Emiliania huxleyi (strain CCMP1516)</name>
    <dbReference type="NCBI Taxonomy" id="280463"/>
    <lineage>
        <taxon>Eukaryota</taxon>
        <taxon>Haptista</taxon>
        <taxon>Haptophyta</taxon>
        <taxon>Prymnesiophyceae</taxon>
        <taxon>Isochrysidales</taxon>
        <taxon>Noelaerhabdaceae</taxon>
        <taxon>Emiliania</taxon>
    </lineage>
</organism>
<evidence type="ECO:0000256" key="1">
    <source>
        <dbReference type="SAM" id="SignalP"/>
    </source>
</evidence>
<reference evidence="2" key="2">
    <citation type="submission" date="2024-10" db="UniProtKB">
        <authorList>
            <consortium name="EnsemblProtists"/>
        </authorList>
    </citation>
    <scope>IDENTIFICATION</scope>
</reference>
<accession>A0A0D3KEZ6</accession>
<sequence length="79" mass="7997">MPRRGLGIVSGSLWLATALGSSQCVSGTPHDSTPTASFDARLVDLLPRVAPPAKPSLSAVQLVELAGPAKISGTAYLGL</sequence>
<feature type="signal peptide" evidence="1">
    <location>
        <begin position="1"/>
        <end position="27"/>
    </location>
</feature>
<dbReference type="RefSeq" id="XP_005786760.1">
    <property type="nucleotide sequence ID" value="XM_005786703.1"/>
</dbReference>
<dbReference type="KEGG" id="ehx:EMIHUDRAFT_202066"/>
<dbReference type="PaxDb" id="2903-EOD34331"/>
<proteinExistence type="predicted"/>
<dbReference type="EnsemblProtists" id="EOD34331">
    <property type="protein sequence ID" value="EOD34331"/>
    <property type="gene ID" value="EMIHUDRAFT_202066"/>
</dbReference>
<protein>
    <submittedName>
        <fullName evidence="2">Uncharacterized protein</fullName>
    </submittedName>
</protein>
<evidence type="ECO:0000313" key="2">
    <source>
        <dbReference type="EnsemblProtists" id="EOD34331"/>
    </source>
</evidence>
<dbReference type="HOGENOM" id="CLU_2611067_0_0_1"/>
<name>A0A0D3KEZ6_EMIH1</name>
<dbReference type="AlphaFoldDB" id="A0A0D3KEZ6"/>
<evidence type="ECO:0000313" key="3">
    <source>
        <dbReference type="Proteomes" id="UP000013827"/>
    </source>
</evidence>
<keyword evidence="3" id="KW-1185">Reference proteome</keyword>
<dbReference type="Proteomes" id="UP000013827">
    <property type="component" value="Unassembled WGS sequence"/>
</dbReference>